<protein>
    <recommendedName>
        <fullName evidence="7">Gamma-glutamyl phosphate reductase</fullName>
        <shortName evidence="7">GPR</shortName>
        <ecNumber evidence="7">1.2.1.41</ecNumber>
    </recommendedName>
    <alternativeName>
        <fullName evidence="7">Glutamate-5-semialdehyde dehydrogenase</fullName>
    </alternativeName>
    <alternativeName>
        <fullName evidence="7">Glutamyl-gamma-semialdehyde dehydrogenase</fullName>
        <shortName evidence="7">GSA dehydrogenase</shortName>
    </alternativeName>
</protein>
<comment type="catalytic activity">
    <reaction evidence="6 7">
        <text>L-glutamate 5-semialdehyde + phosphate + NADP(+) = L-glutamyl 5-phosphate + NADPH + H(+)</text>
        <dbReference type="Rhea" id="RHEA:19541"/>
        <dbReference type="ChEBI" id="CHEBI:15378"/>
        <dbReference type="ChEBI" id="CHEBI:43474"/>
        <dbReference type="ChEBI" id="CHEBI:57783"/>
        <dbReference type="ChEBI" id="CHEBI:58066"/>
        <dbReference type="ChEBI" id="CHEBI:58274"/>
        <dbReference type="ChEBI" id="CHEBI:58349"/>
        <dbReference type="EC" id="1.2.1.41"/>
    </reaction>
</comment>
<dbReference type="GO" id="GO:0004350">
    <property type="term" value="F:glutamate-5-semialdehyde dehydrogenase activity"/>
    <property type="evidence" value="ECO:0007669"/>
    <property type="project" value="UniProtKB-UniRule"/>
</dbReference>
<dbReference type="PANTHER" id="PTHR11063:SF8">
    <property type="entry name" value="DELTA-1-PYRROLINE-5-CARBOXYLATE SYNTHASE"/>
    <property type="match status" value="1"/>
</dbReference>
<dbReference type="PANTHER" id="PTHR11063">
    <property type="entry name" value="GLUTAMATE SEMIALDEHYDE DEHYDROGENASE"/>
    <property type="match status" value="1"/>
</dbReference>
<dbReference type="InterPro" id="IPR015590">
    <property type="entry name" value="Aldehyde_DH_dom"/>
</dbReference>
<dbReference type="Gene3D" id="3.40.605.10">
    <property type="entry name" value="Aldehyde Dehydrogenase, Chain A, domain 1"/>
    <property type="match status" value="1"/>
</dbReference>
<evidence type="ECO:0000256" key="3">
    <source>
        <dbReference type="ARBA" id="ARBA00022650"/>
    </source>
</evidence>
<comment type="caution">
    <text evidence="9">The sequence shown here is derived from an EMBL/GenBank/DDBJ whole genome shotgun (WGS) entry which is preliminary data.</text>
</comment>
<dbReference type="InterPro" id="IPR016161">
    <property type="entry name" value="Ald_DH/histidinol_DH"/>
</dbReference>
<dbReference type="NCBIfam" id="NF001221">
    <property type="entry name" value="PRK00197.1"/>
    <property type="match status" value="1"/>
</dbReference>
<dbReference type="GO" id="GO:0055129">
    <property type="term" value="P:L-proline biosynthetic process"/>
    <property type="evidence" value="ECO:0007669"/>
    <property type="project" value="UniProtKB-UniRule"/>
</dbReference>
<dbReference type="Gene3D" id="3.40.309.10">
    <property type="entry name" value="Aldehyde Dehydrogenase, Chain A, domain 2"/>
    <property type="match status" value="1"/>
</dbReference>
<evidence type="ECO:0000256" key="2">
    <source>
        <dbReference type="ARBA" id="ARBA00022605"/>
    </source>
</evidence>
<dbReference type="HAMAP" id="MF_00412">
    <property type="entry name" value="ProA"/>
    <property type="match status" value="1"/>
</dbReference>
<keyword evidence="5 7" id="KW-0560">Oxidoreductase</keyword>
<dbReference type="SUPFAM" id="SSF53720">
    <property type="entry name" value="ALDH-like"/>
    <property type="match status" value="1"/>
</dbReference>
<comment type="similarity">
    <text evidence="7">Belongs to the gamma-glutamyl phosphate reductase family.</text>
</comment>
<dbReference type="InterPro" id="IPR020593">
    <property type="entry name" value="G-glutamylP_reductase_CS"/>
</dbReference>
<dbReference type="PROSITE" id="PS01223">
    <property type="entry name" value="PROA"/>
    <property type="match status" value="1"/>
</dbReference>
<evidence type="ECO:0000256" key="7">
    <source>
        <dbReference type="HAMAP-Rule" id="MF_00412"/>
    </source>
</evidence>
<dbReference type="InterPro" id="IPR012134">
    <property type="entry name" value="Glu-5-SA_DH"/>
</dbReference>
<accession>A0A6G1TZ44</accession>
<comment type="subcellular location">
    <subcellularLocation>
        <location evidence="7">Cytoplasm</location>
    </subcellularLocation>
</comment>
<dbReference type="AlphaFoldDB" id="A0A6G1TZ44"/>
<dbReference type="UniPathway" id="UPA00098">
    <property type="reaction ID" value="UER00360"/>
</dbReference>
<keyword evidence="4 7" id="KW-0521">NADP</keyword>
<dbReference type="NCBIfam" id="TIGR00407">
    <property type="entry name" value="proA"/>
    <property type="match status" value="1"/>
</dbReference>
<dbReference type="GO" id="GO:0050661">
    <property type="term" value="F:NADP binding"/>
    <property type="evidence" value="ECO:0007669"/>
    <property type="project" value="InterPro"/>
</dbReference>
<dbReference type="InterPro" id="IPR016163">
    <property type="entry name" value="Ald_DH_C"/>
</dbReference>
<dbReference type="OrthoDB" id="9809970at2"/>
<dbReference type="EC" id="1.2.1.41" evidence="7"/>
<evidence type="ECO:0000256" key="1">
    <source>
        <dbReference type="ARBA" id="ARBA00004985"/>
    </source>
</evidence>
<dbReference type="InterPro" id="IPR016162">
    <property type="entry name" value="Ald_DH_N"/>
</dbReference>
<evidence type="ECO:0000256" key="5">
    <source>
        <dbReference type="ARBA" id="ARBA00023002"/>
    </source>
</evidence>
<proteinExistence type="inferred from homology"/>
<keyword evidence="2 7" id="KW-0028">Amino-acid biosynthesis</keyword>
<dbReference type="Proteomes" id="UP000480425">
    <property type="component" value="Unassembled WGS sequence"/>
</dbReference>
<dbReference type="CDD" id="cd07079">
    <property type="entry name" value="ALDH_F18-19_ProA-GPR"/>
    <property type="match status" value="1"/>
</dbReference>
<dbReference type="EMBL" id="VZCB01000035">
    <property type="protein sequence ID" value="MQN80060.1"/>
    <property type="molecule type" value="Genomic_DNA"/>
</dbReference>
<organism evidence="9 10">
    <name type="scientific">Segatella copri</name>
    <dbReference type="NCBI Taxonomy" id="165179"/>
    <lineage>
        <taxon>Bacteria</taxon>
        <taxon>Pseudomonadati</taxon>
        <taxon>Bacteroidota</taxon>
        <taxon>Bacteroidia</taxon>
        <taxon>Bacteroidales</taxon>
        <taxon>Prevotellaceae</taxon>
        <taxon>Segatella</taxon>
    </lineage>
</organism>
<feature type="domain" description="Aldehyde dehydrogenase" evidence="8">
    <location>
        <begin position="4"/>
        <end position="276"/>
    </location>
</feature>
<dbReference type="PIRSF" id="PIRSF000151">
    <property type="entry name" value="GPR"/>
    <property type="match status" value="1"/>
</dbReference>
<keyword evidence="7" id="KW-0963">Cytoplasm</keyword>
<gene>
    <name evidence="7" type="primary">proA</name>
    <name evidence="9" type="ORF">F7D73_03640</name>
</gene>
<dbReference type="Pfam" id="PF00171">
    <property type="entry name" value="Aldedh"/>
    <property type="match status" value="1"/>
</dbReference>
<keyword evidence="3 7" id="KW-0641">Proline biosynthesis</keyword>
<evidence type="ECO:0000256" key="4">
    <source>
        <dbReference type="ARBA" id="ARBA00022857"/>
    </source>
</evidence>
<comment type="function">
    <text evidence="7">Catalyzes the NADPH-dependent reduction of L-glutamate 5-phosphate into L-glutamate 5-semialdehyde and phosphate. The product spontaneously undergoes cyclization to form 1-pyrroline-5-carboxylate.</text>
</comment>
<comment type="pathway">
    <text evidence="1 7">Amino-acid biosynthesis; L-proline biosynthesis; L-glutamate 5-semialdehyde from L-glutamate: step 2/2.</text>
</comment>
<dbReference type="GO" id="GO:0005737">
    <property type="term" value="C:cytoplasm"/>
    <property type="evidence" value="ECO:0007669"/>
    <property type="project" value="UniProtKB-SubCell"/>
</dbReference>
<evidence type="ECO:0000313" key="10">
    <source>
        <dbReference type="Proteomes" id="UP000480425"/>
    </source>
</evidence>
<name>A0A6G1TZ44_9BACT</name>
<dbReference type="InterPro" id="IPR000965">
    <property type="entry name" value="GPR_dom"/>
</dbReference>
<evidence type="ECO:0000259" key="8">
    <source>
        <dbReference type="Pfam" id="PF00171"/>
    </source>
</evidence>
<evidence type="ECO:0000313" key="9">
    <source>
        <dbReference type="EMBL" id="MQN80060.1"/>
    </source>
</evidence>
<evidence type="ECO:0000256" key="6">
    <source>
        <dbReference type="ARBA" id="ARBA00049024"/>
    </source>
</evidence>
<dbReference type="RefSeq" id="WP_153122333.1">
    <property type="nucleotide sequence ID" value="NZ_VZCB01000035.1"/>
</dbReference>
<reference evidence="9 10" key="1">
    <citation type="submission" date="2019-09" db="EMBL/GenBank/DDBJ databases">
        <title>Distinct polysaccharide growth profiles of human intestinal Prevotella copri isolates.</title>
        <authorList>
            <person name="Fehlner-Peach H."/>
            <person name="Magnabosco C."/>
            <person name="Raghavan V."/>
            <person name="Scher J.U."/>
            <person name="Tett A."/>
            <person name="Cox L.M."/>
            <person name="Gottsegen C."/>
            <person name="Watters A."/>
            <person name="Wiltshire- Gordon J.D."/>
            <person name="Segata N."/>
            <person name="Bonneau R."/>
            <person name="Littman D.R."/>
        </authorList>
    </citation>
    <scope>NUCLEOTIDE SEQUENCE [LARGE SCALE GENOMIC DNA]</scope>
    <source>
        <strain evidence="10">iA622</strain>
    </source>
</reference>
<sequence length="443" mass="48104">MELKETFQRVKAASKTLGLLSDEQRNEILQAVADAIIAETPALLAANAEDLAKMDKTNPLYDRLQLTEQRLQDIASDMRHVSTLPSPLGRVLKDKTLENGLHLQRVAVPFGVIGMIYEARPNVTYDVFSLCFKSGNACVLKGGKDANASNSAGVELIHRVLITFGIDPNVVTLLPATHEATGEMLNAVGYIDLCIPRGGKKLINFVRDTAKVPVIETGAGVVHCYFDKDGDLEMGKRIITNAKCRRVSVCNALDCLLIHENRLSDLPALCEGLAEKQTKIHADAKAYEALKGHYPDTLLYKAEESEAKMEEAGLLTTDCKSADSTEADANMKSIWNTEWLSMQMGIKTVASEDEALDHIATYGSGHSESIVSNNEAAQKKFQALVDAACVYVNAPTSFTDGAQFGLGAEIGISTQKLGARGPMALEEITTYKWLITGNGQTRK</sequence>